<name>A0AC58T5M5_TOBAC</name>
<reference evidence="2" key="2">
    <citation type="submission" date="2025-08" db="UniProtKB">
        <authorList>
            <consortium name="RefSeq"/>
        </authorList>
    </citation>
    <scope>IDENTIFICATION</scope>
    <source>
        <tissue evidence="2">Leaf</tissue>
    </source>
</reference>
<dbReference type="Proteomes" id="UP000790787">
    <property type="component" value="Chromosome 18"/>
</dbReference>
<gene>
    <name evidence="2" type="primary">LOC142172752</name>
</gene>
<dbReference type="RefSeq" id="XP_075092532.1">
    <property type="nucleotide sequence ID" value="XM_075236431.1"/>
</dbReference>
<evidence type="ECO:0000313" key="1">
    <source>
        <dbReference type="Proteomes" id="UP000790787"/>
    </source>
</evidence>
<organism evidence="1 2">
    <name type="scientific">Nicotiana tabacum</name>
    <name type="common">Common tobacco</name>
    <dbReference type="NCBI Taxonomy" id="4097"/>
    <lineage>
        <taxon>Eukaryota</taxon>
        <taxon>Viridiplantae</taxon>
        <taxon>Streptophyta</taxon>
        <taxon>Embryophyta</taxon>
        <taxon>Tracheophyta</taxon>
        <taxon>Spermatophyta</taxon>
        <taxon>Magnoliopsida</taxon>
        <taxon>eudicotyledons</taxon>
        <taxon>Gunneridae</taxon>
        <taxon>Pentapetalae</taxon>
        <taxon>asterids</taxon>
        <taxon>lamiids</taxon>
        <taxon>Solanales</taxon>
        <taxon>Solanaceae</taxon>
        <taxon>Nicotianoideae</taxon>
        <taxon>Nicotianeae</taxon>
        <taxon>Nicotiana</taxon>
    </lineage>
</organism>
<accession>A0AC58T5M5</accession>
<keyword evidence="1" id="KW-1185">Reference proteome</keyword>
<evidence type="ECO:0000313" key="2">
    <source>
        <dbReference type="RefSeq" id="XP_075092532.1"/>
    </source>
</evidence>
<reference evidence="1" key="1">
    <citation type="journal article" date="2014" name="Nat. Commun.">
        <title>The tobacco genome sequence and its comparison with those of tomato and potato.</title>
        <authorList>
            <person name="Sierro N."/>
            <person name="Battey J.N."/>
            <person name="Ouadi S."/>
            <person name="Bakaher N."/>
            <person name="Bovet L."/>
            <person name="Willig A."/>
            <person name="Goepfert S."/>
            <person name="Peitsch M.C."/>
            <person name="Ivanov N.V."/>
        </authorList>
    </citation>
    <scope>NUCLEOTIDE SEQUENCE [LARGE SCALE GENOMIC DNA]</scope>
</reference>
<proteinExistence type="predicted"/>
<sequence>MEAVTPKKKGSKELKNVDLGSNFKSNGTRSRGGVERKEVWWEIGAARGLFTGPWVVCGDFNTVRYPSEKKNCVRYTRSMAEFSYFIEGMGLVDLQLLGGKFTWKKGTNFNSAARLDRFLVSEEWDEGFRNIKQSILHRVTSDHSPVMIQCGNWEPVKFFFKFENWWLLTEGFKNRIKTWWESFSCTGRPDYILAFKLKALKEKLKEWSKTIQGNLKIQKQHILDQLAEIEDIQELRSLNEEETHKKTSLLLEFEENARKEEIAWRQRSRALWLKEGDRNTKFFHRTANAHKRYNNIDKLQVNGETVENSEDITRKIISFYQKLYTEAEEWRPQCSLRDCQTISSEDNQMLLSLLKSGRMSKHV</sequence>
<protein>
    <submittedName>
        <fullName evidence="2">Uncharacterized protein LOC142172752</fullName>
    </submittedName>
</protein>